<organism evidence="1">
    <name type="scientific">Arundo donax</name>
    <name type="common">Giant reed</name>
    <name type="synonym">Donax arundinaceus</name>
    <dbReference type="NCBI Taxonomy" id="35708"/>
    <lineage>
        <taxon>Eukaryota</taxon>
        <taxon>Viridiplantae</taxon>
        <taxon>Streptophyta</taxon>
        <taxon>Embryophyta</taxon>
        <taxon>Tracheophyta</taxon>
        <taxon>Spermatophyta</taxon>
        <taxon>Magnoliopsida</taxon>
        <taxon>Liliopsida</taxon>
        <taxon>Poales</taxon>
        <taxon>Poaceae</taxon>
        <taxon>PACMAD clade</taxon>
        <taxon>Arundinoideae</taxon>
        <taxon>Arundineae</taxon>
        <taxon>Arundo</taxon>
    </lineage>
</organism>
<accession>A0A0A9H7D8</accession>
<reference evidence="1" key="2">
    <citation type="journal article" date="2015" name="Data Brief">
        <title>Shoot transcriptome of the giant reed, Arundo donax.</title>
        <authorList>
            <person name="Barrero R.A."/>
            <person name="Guerrero F.D."/>
            <person name="Moolhuijzen P."/>
            <person name="Goolsby J.A."/>
            <person name="Tidwell J."/>
            <person name="Bellgard S.E."/>
            <person name="Bellgard M.I."/>
        </authorList>
    </citation>
    <scope>NUCLEOTIDE SEQUENCE</scope>
    <source>
        <tissue evidence="1">Shoot tissue taken approximately 20 cm above the soil surface</tissue>
    </source>
</reference>
<proteinExistence type="predicted"/>
<name>A0A0A9H7D8_ARUDO</name>
<dbReference type="EMBL" id="GBRH01167110">
    <property type="protein sequence ID" value="JAE30786.1"/>
    <property type="molecule type" value="Transcribed_RNA"/>
</dbReference>
<protein>
    <submittedName>
        <fullName evidence="1">Uncharacterized protein</fullName>
    </submittedName>
</protein>
<reference evidence="1" key="1">
    <citation type="submission" date="2014-09" db="EMBL/GenBank/DDBJ databases">
        <authorList>
            <person name="Magalhaes I.L.F."/>
            <person name="Oliveira U."/>
            <person name="Santos F.R."/>
            <person name="Vidigal T.H.D.A."/>
            <person name="Brescovit A.D."/>
            <person name="Santos A.J."/>
        </authorList>
    </citation>
    <scope>NUCLEOTIDE SEQUENCE</scope>
    <source>
        <tissue evidence="1">Shoot tissue taken approximately 20 cm above the soil surface</tissue>
    </source>
</reference>
<dbReference type="AlphaFoldDB" id="A0A0A9H7D8"/>
<sequence>MYKLGSTDTFKQASCEFVYGCTVSLGMYCGINCHDTL</sequence>
<evidence type="ECO:0000313" key="1">
    <source>
        <dbReference type="EMBL" id="JAE30786.1"/>
    </source>
</evidence>